<name>A0AAW0P7L7_9GOBI</name>
<gene>
    <name evidence="1" type="ORF">WMY93_012062</name>
</gene>
<dbReference type="AlphaFoldDB" id="A0AAW0P7L7"/>
<dbReference type="EMBL" id="JBBPFD010000008">
    <property type="protein sequence ID" value="KAK7916301.1"/>
    <property type="molecule type" value="Genomic_DNA"/>
</dbReference>
<evidence type="ECO:0008006" key="3">
    <source>
        <dbReference type="Google" id="ProtNLM"/>
    </source>
</evidence>
<evidence type="ECO:0000313" key="1">
    <source>
        <dbReference type="EMBL" id="KAK7916301.1"/>
    </source>
</evidence>
<evidence type="ECO:0000313" key="2">
    <source>
        <dbReference type="Proteomes" id="UP001460270"/>
    </source>
</evidence>
<organism evidence="1 2">
    <name type="scientific">Mugilogobius chulae</name>
    <name type="common">yellowstripe goby</name>
    <dbReference type="NCBI Taxonomy" id="88201"/>
    <lineage>
        <taxon>Eukaryota</taxon>
        <taxon>Metazoa</taxon>
        <taxon>Chordata</taxon>
        <taxon>Craniata</taxon>
        <taxon>Vertebrata</taxon>
        <taxon>Euteleostomi</taxon>
        <taxon>Actinopterygii</taxon>
        <taxon>Neopterygii</taxon>
        <taxon>Teleostei</taxon>
        <taxon>Neoteleostei</taxon>
        <taxon>Acanthomorphata</taxon>
        <taxon>Gobiaria</taxon>
        <taxon>Gobiiformes</taxon>
        <taxon>Gobioidei</taxon>
        <taxon>Gobiidae</taxon>
        <taxon>Gobionellinae</taxon>
        <taxon>Mugilogobius</taxon>
    </lineage>
</organism>
<protein>
    <recommendedName>
        <fullName evidence="3">DDE Tnp4 domain-containing protein</fullName>
    </recommendedName>
</protein>
<dbReference type="Proteomes" id="UP001460270">
    <property type="component" value="Unassembled WGS sequence"/>
</dbReference>
<sequence>MIYTADCSLTSAIKAPTPCQSDLEQRLAVTLRILASRGSQQVVAASYKLDSSTVSSIVSEVCKALWVALQPEFLQIPTVPQWEAIGLDFWRLWNFPHHCGSIDGKHVKIKAPPHSGSDYFSYKGDHTIVPMSIFVGDAAFSLHHNLMRPFEVGFTVSHKQRKLGTESHNGEADLQLLAVQKVVDVMNACTTLNKVPAFLDVESNSVLQLGLWRRVAKKSRLRTRSGQVVRHDIKDFFFTPQGSVPWQTDIVQRGTIGQ</sequence>
<keyword evidence="2" id="KW-1185">Reference proteome</keyword>
<comment type="caution">
    <text evidence="1">The sequence shown here is derived from an EMBL/GenBank/DDBJ whole genome shotgun (WGS) entry which is preliminary data.</text>
</comment>
<reference evidence="2" key="1">
    <citation type="submission" date="2024-04" db="EMBL/GenBank/DDBJ databases">
        <title>Salinicola lusitanus LLJ914,a marine bacterium isolated from the Okinawa Trough.</title>
        <authorList>
            <person name="Li J."/>
        </authorList>
    </citation>
    <scope>NUCLEOTIDE SEQUENCE [LARGE SCALE GENOMIC DNA]</scope>
</reference>
<accession>A0AAW0P7L7</accession>
<proteinExistence type="predicted"/>